<evidence type="ECO:0000313" key="1">
    <source>
        <dbReference type="EMBL" id="CDW31995.1"/>
    </source>
</evidence>
<proteinExistence type="predicted"/>
<dbReference type="AlphaFoldDB" id="A0A0K2U1N8"/>
<sequence>MKEIHSNLTGATPMLILNSTQSPTRTYTYNSEKECSFTYKGLLYISVISSRIK</sequence>
<reference evidence="1" key="1">
    <citation type="submission" date="2014-05" db="EMBL/GenBank/DDBJ databases">
        <authorList>
            <person name="Chronopoulou M."/>
        </authorList>
    </citation>
    <scope>NUCLEOTIDE SEQUENCE</scope>
    <source>
        <tissue evidence="1">Whole organism</tissue>
    </source>
</reference>
<organism evidence="1">
    <name type="scientific">Lepeophtheirus salmonis</name>
    <name type="common">Salmon louse</name>
    <name type="synonym">Caligus salmonis</name>
    <dbReference type="NCBI Taxonomy" id="72036"/>
    <lineage>
        <taxon>Eukaryota</taxon>
        <taxon>Metazoa</taxon>
        <taxon>Ecdysozoa</taxon>
        <taxon>Arthropoda</taxon>
        <taxon>Crustacea</taxon>
        <taxon>Multicrustacea</taxon>
        <taxon>Hexanauplia</taxon>
        <taxon>Copepoda</taxon>
        <taxon>Siphonostomatoida</taxon>
        <taxon>Caligidae</taxon>
        <taxon>Lepeophtheirus</taxon>
    </lineage>
</organism>
<name>A0A0K2U1N8_LEPSM</name>
<accession>A0A0K2U1N8</accession>
<dbReference type="EMBL" id="HACA01014634">
    <property type="protein sequence ID" value="CDW31995.1"/>
    <property type="molecule type" value="Transcribed_RNA"/>
</dbReference>
<protein>
    <submittedName>
        <fullName evidence="1">Uncharacterized protein</fullName>
    </submittedName>
</protein>